<evidence type="ECO:0000313" key="4">
    <source>
        <dbReference type="EMBL" id="KAF7801199.1"/>
    </source>
</evidence>
<evidence type="ECO:0000256" key="3">
    <source>
        <dbReference type="PROSITE-ProRule" id="PRU00708"/>
    </source>
</evidence>
<dbReference type="InterPro" id="IPR011990">
    <property type="entry name" value="TPR-like_helical_dom_sf"/>
</dbReference>
<dbReference type="EMBL" id="JAAIUW010000017">
    <property type="protein sequence ID" value="KAF7801199.1"/>
    <property type="molecule type" value="Genomic_DNA"/>
</dbReference>
<dbReference type="InterPro" id="IPR050667">
    <property type="entry name" value="PPR-containing_protein"/>
</dbReference>
<dbReference type="OrthoDB" id="185373at2759"/>
<name>A0A834W1V2_9FABA</name>
<dbReference type="PROSITE" id="PS51375">
    <property type="entry name" value="PPR"/>
    <property type="match status" value="3"/>
</dbReference>
<dbReference type="Pfam" id="PF12854">
    <property type="entry name" value="PPR_1"/>
    <property type="match status" value="2"/>
</dbReference>
<dbReference type="InterPro" id="IPR002885">
    <property type="entry name" value="PPR_rpt"/>
</dbReference>
<keyword evidence="5" id="KW-1185">Reference proteome</keyword>
<feature type="repeat" description="PPR" evidence="3">
    <location>
        <begin position="44"/>
        <end position="78"/>
    </location>
</feature>
<reference evidence="4" key="1">
    <citation type="submission" date="2020-09" db="EMBL/GenBank/DDBJ databases">
        <title>Genome-Enabled Discovery of Anthraquinone Biosynthesis in Senna tora.</title>
        <authorList>
            <person name="Kang S.-H."/>
            <person name="Pandey R.P."/>
            <person name="Lee C.-M."/>
            <person name="Sim J.-S."/>
            <person name="Jeong J.-T."/>
            <person name="Choi B.-S."/>
            <person name="Jung M."/>
            <person name="Ginzburg D."/>
            <person name="Zhao K."/>
            <person name="Won S.Y."/>
            <person name="Oh T.-J."/>
            <person name="Yu Y."/>
            <person name="Kim N.-H."/>
            <person name="Lee O.R."/>
            <person name="Lee T.-H."/>
            <person name="Bashyal P."/>
            <person name="Kim T.-S."/>
            <person name="Lee W.-H."/>
            <person name="Kawkins C."/>
            <person name="Kim C.-K."/>
            <person name="Kim J.S."/>
            <person name="Ahn B.O."/>
            <person name="Rhee S.Y."/>
            <person name="Sohng J.K."/>
        </authorList>
    </citation>
    <scope>NUCLEOTIDE SEQUENCE</scope>
    <source>
        <tissue evidence="4">Leaf</tissue>
    </source>
</reference>
<protein>
    <submittedName>
        <fullName evidence="4">Pentatricopeptide repeat-containing protein</fullName>
    </submittedName>
</protein>
<proteinExistence type="inferred from homology"/>
<organism evidence="4 5">
    <name type="scientific">Senna tora</name>
    <dbReference type="NCBI Taxonomy" id="362788"/>
    <lineage>
        <taxon>Eukaryota</taxon>
        <taxon>Viridiplantae</taxon>
        <taxon>Streptophyta</taxon>
        <taxon>Embryophyta</taxon>
        <taxon>Tracheophyta</taxon>
        <taxon>Spermatophyta</taxon>
        <taxon>Magnoliopsida</taxon>
        <taxon>eudicotyledons</taxon>
        <taxon>Gunneridae</taxon>
        <taxon>Pentapetalae</taxon>
        <taxon>rosids</taxon>
        <taxon>fabids</taxon>
        <taxon>Fabales</taxon>
        <taxon>Fabaceae</taxon>
        <taxon>Caesalpinioideae</taxon>
        <taxon>Cassia clade</taxon>
        <taxon>Senna</taxon>
    </lineage>
</organism>
<dbReference type="NCBIfam" id="TIGR00756">
    <property type="entry name" value="PPR"/>
    <property type="match status" value="3"/>
</dbReference>
<comment type="similarity">
    <text evidence="1">Belongs to the PPR family. P subfamily.</text>
</comment>
<feature type="repeat" description="PPR" evidence="3">
    <location>
        <begin position="158"/>
        <end position="192"/>
    </location>
</feature>
<evidence type="ECO:0000256" key="1">
    <source>
        <dbReference type="ARBA" id="ARBA00007626"/>
    </source>
</evidence>
<gene>
    <name evidence="4" type="ORF">G2W53_044802</name>
</gene>
<dbReference type="PANTHER" id="PTHR47939">
    <property type="entry name" value="MEMBRANE-ASSOCIATED SALT-INDUCIBLE PROTEIN-LIKE"/>
    <property type="match status" value="1"/>
</dbReference>
<sequence length="222" mass="25703">MSLKYGFEPTVVTWTTLIRVSAITIRSVRLEFYREAKKKGLELNRISCSTLIQGLCKSGLVRDAMKLLLKEGEKKMHMVSFQEMKLKVPFDIYTVNISMKHFAITRGPLLCCFAYSLARGLQPNIHSYNALIYGMFKLGKIKNAEKILEFMLRENALDIFTFNTMIYAYCRIKQVDKALKLVSYMKENGYEPDHVTCETLLEYCILAILLEIALRRSRPLME</sequence>
<dbReference type="Gene3D" id="1.25.40.10">
    <property type="entry name" value="Tetratricopeptide repeat domain"/>
    <property type="match status" value="2"/>
</dbReference>
<accession>A0A834W1V2</accession>
<keyword evidence="2" id="KW-0677">Repeat</keyword>
<dbReference type="AlphaFoldDB" id="A0A834W1V2"/>
<feature type="repeat" description="PPR" evidence="3">
    <location>
        <begin position="124"/>
        <end position="154"/>
    </location>
</feature>
<comment type="caution">
    <text evidence="4">The sequence shown here is derived from an EMBL/GenBank/DDBJ whole genome shotgun (WGS) entry which is preliminary data.</text>
</comment>
<dbReference type="Proteomes" id="UP000634136">
    <property type="component" value="Unassembled WGS sequence"/>
</dbReference>
<evidence type="ECO:0000256" key="2">
    <source>
        <dbReference type="ARBA" id="ARBA00022737"/>
    </source>
</evidence>
<evidence type="ECO:0000313" key="5">
    <source>
        <dbReference type="Proteomes" id="UP000634136"/>
    </source>
</evidence>
<dbReference type="Pfam" id="PF13041">
    <property type="entry name" value="PPR_2"/>
    <property type="match status" value="1"/>
</dbReference>
<dbReference type="PANTHER" id="PTHR47939:SF5">
    <property type="entry name" value="PENTACOTRIPEPTIDE-REPEAT REGION OF PRORP DOMAIN-CONTAINING PROTEIN"/>
    <property type="match status" value="1"/>
</dbReference>